<evidence type="ECO:0000259" key="2">
    <source>
        <dbReference type="Pfam" id="PF10213"/>
    </source>
</evidence>
<organism evidence="3 4">
    <name type="scientific">Coregonus suidteri</name>
    <dbReference type="NCBI Taxonomy" id="861788"/>
    <lineage>
        <taxon>Eukaryota</taxon>
        <taxon>Metazoa</taxon>
        <taxon>Chordata</taxon>
        <taxon>Craniata</taxon>
        <taxon>Vertebrata</taxon>
        <taxon>Euteleostomi</taxon>
        <taxon>Actinopterygii</taxon>
        <taxon>Neopterygii</taxon>
        <taxon>Teleostei</taxon>
        <taxon>Protacanthopterygii</taxon>
        <taxon>Salmoniformes</taxon>
        <taxon>Salmonidae</taxon>
        <taxon>Coregoninae</taxon>
        <taxon>Coregonus</taxon>
    </lineage>
</organism>
<feature type="compositionally biased region" description="Polar residues" evidence="1">
    <location>
        <begin position="17"/>
        <end position="26"/>
    </location>
</feature>
<evidence type="ECO:0000313" key="4">
    <source>
        <dbReference type="Proteomes" id="UP001356427"/>
    </source>
</evidence>
<gene>
    <name evidence="3" type="ORF">J4Q44_G00206290</name>
</gene>
<dbReference type="GO" id="GO:0003735">
    <property type="term" value="F:structural constituent of ribosome"/>
    <property type="evidence" value="ECO:0007669"/>
    <property type="project" value="InterPro"/>
</dbReference>
<keyword evidence="4" id="KW-1185">Reference proteome</keyword>
<feature type="compositionally biased region" description="Basic and acidic residues" evidence="1">
    <location>
        <begin position="28"/>
        <end position="50"/>
    </location>
</feature>
<protein>
    <recommendedName>
        <fullName evidence="2">Small ribosomal subunit protein mS35 mitochondrial conserved domain-containing protein</fullName>
    </recommendedName>
</protein>
<evidence type="ECO:0000313" key="3">
    <source>
        <dbReference type="EMBL" id="KAK6309166.1"/>
    </source>
</evidence>
<dbReference type="InterPro" id="IPR019349">
    <property type="entry name" value="Ribosomal_mS35_mit"/>
</dbReference>
<dbReference type="AlphaFoldDB" id="A0AAN8LVY3"/>
<sequence>MIRSPLFRPRATYATALSTNNSSQNKGFPDRGNIRPRRAAGDPRTDRMPVDQDWTAVYPTAAPFRQGSVPLPVRIGFPVKRGVPPEKKGNLELVKIPNFLHLTPAAIKKHSEANPSARIVHLRLSSLNLDDHARKKMVKLVGERYCKETDTLTITTDSCPVRQQNYDYAMYLLTVLCHESWKVEAWESEKTVADMEEYSWENSPSQKNALSTLDLVWAAGEAVREELLGRPEVQEYRDSVTRLKNEGESEGSVLQYREAVKKLLNL</sequence>
<accession>A0AAN8LVY3</accession>
<dbReference type="PANTHER" id="PTHR13490">
    <property type="entry name" value="MITOCHONDRIAL 28S RIBOSOMAL PROTEIN S28"/>
    <property type="match status" value="1"/>
</dbReference>
<evidence type="ECO:0000256" key="1">
    <source>
        <dbReference type="SAM" id="MobiDB-lite"/>
    </source>
</evidence>
<dbReference type="GO" id="GO:0005763">
    <property type="term" value="C:mitochondrial small ribosomal subunit"/>
    <property type="evidence" value="ECO:0007669"/>
    <property type="project" value="TreeGrafter"/>
</dbReference>
<reference evidence="3 4" key="1">
    <citation type="submission" date="2021-04" db="EMBL/GenBank/DDBJ databases">
        <authorList>
            <person name="De Guttry C."/>
            <person name="Zahm M."/>
            <person name="Klopp C."/>
            <person name="Cabau C."/>
            <person name="Louis A."/>
            <person name="Berthelot C."/>
            <person name="Parey E."/>
            <person name="Roest Crollius H."/>
            <person name="Montfort J."/>
            <person name="Robinson-Rechavi M."/>
            <person name="Bucao C."/>
            <person name="Bouchez O."/>
            <person name="Gislard M."/>
            <person name="Lluch J."/>
            <person name="Milhes M."/>
            <person name="Lampietro C."/>
            <person name="Lopez Roques C."/>
            <person name="Donnadieu C."/>
            <person name="Braasch I."/>
            <person name="Desvignes T."/>
            <person name="Postlethwait J."/>
            <person name="Bobe J."/>
            <person name="Wedekind C."/>
            <person name="Guiguen Y."/>
        </authorList>
    </citation>
    <scope>NUCLEOTIDE SEQUENCE [LARGE SCALE GENOMIC DNA]</scope>
    <source>
        <strain evidence="3">Cs_M1</strain>
        <tissue evidence="3">Blood</tissue>
    </source>
</reference>
<feature type="region of interest" description="Disordered" evidence="1">
    <location>
        <begin position="17"/>
        <end position="50"/>
    </location>
</feature>
<dbReference type="Pfam" id="PF10213">
    <property type="entry name" value="MRP-S28"/>
    <property type="match status" value="1"/>
</dbReference>
<dbReference type="GO" id="GO:0032543">
    <property type="term" value="P:mitochondrial translation"/>
    <property type="evidence" value="ECO:0007669"/>
    <property type="project" value="InterPro"/>
</dbReference>
<dbReference type="InterPro" id="IPR039848">
    <property type="entry name" value="Ribosomal_mS35_mt"/>
</dbReference>
<dbReference type="PANTHER" id="PTHR13490:SF0">
    <property type="entry name" value="SMALL RIBOSOMAL SUBUNIT PROTEIN MS35"/>
    <property type="match status" value="1"/>
</dbReference>
<feature type="domain" description="Small ribosomal subunit protein mS35 mitochondrial conserved" evidence="2">
    <location>
        <begin position="119"/>
        <end position="182"/>
    </location>
</feature>
<proteinExistence type="predicted"/>
<comment type="caution">
    <text evidence="3">The sequence shown here is derived from an EMBL/GenBank/DDBJ whole genome shotgun (WGS) entry which is preliminary data.</text>
</comment>
<name>A0AAN8LVY3_9TELE</name>
<dbReference type="Proteomes" id="UP001356427">
    <property type="component" value="Unassembled WGS sequence"/>
</dbReference>
<dbReference type="EMBL" id="JAGTTL010000018">
    <property type="protein sequence ID" value="KAK6309166.1"/>
    <property type="molecule type" value="Genomic_DNA"/>
</dbReference>